<evidence type="ECO:0000256" key="3">
    <source>
        <dbReference type="ARBA" id="ARBA00022490"/>
    </source>
</evidence>
<keyword evidence="7" id="KW-1185">Reference proteome</keyword>
<accession>A0A8J5XJH3</accession>
<proteinExistence type="inferred from homology"/>
<comment type="function">
    <text evidence="5">Functions as component of the Arp2/3 complex which is involved in regulation of actin polymerization and together with an activating nucleation-promoting factor (NPF) mediates the formation of branched actin networks. Arp2/3 complex plays a critical role in the control of cell morphogenesis via the modulation of cell polarity development.</text>
</comment>
<dbReference type="GO" id="GO:0030833">
    <property type="term" value="P:regulation of actin filament polymerization"/>
    <property type="evidence" value="ECO:0007669"/>
    <property type="project" value="InterPro"/>
</dbReference>
<dbReference type="OMA" id="GMGCIMR"/>
<comment type="subcellular location">
    <subcellularLocation>
        <location evidence="1">Cytoplasm</location>
        <location evidence="1">Cytoskeleton</location>
    </subcellularLocation>
</comment>
<dbReference type="GO" id="GO:0034314">
    <property type="term" value="P:Arp2/3 complex-mediated actin nucleation"/>
    <property type="evidence" value="ECO:0007669"/>
    <property type="project" value="InterPro"/>
</dbReference>
<dbReference type="PANTHER" id="PTHR12644">
    <property type="entry name" value="ARP2/3 COMPLEX 16 KD SUBUNIT P16-ARC"/>
    <property type="match status" value="1"/>
</dbReference>
<keyword evidence="3" id="KW-0963">Cytoplasm</keyword>
<dbReference type="OrthoDB" id="429520at2759"/>
<dbReference type="InterPro" id="IPR036743">
    <property type="entry name" value="ARPC5_sf"/>
</dbReference>
<dbReference type="InterPro" id="IPR006789">
    <property type="entry name" value="ARPC5"/>
</dbReference>
<dbReference type="SUPFAM" id="SSF69103">
    <property type="entry name" value="Arp2/3 complex 16 kDa subunit ARPC5"/>
    <property type="match status" value="1"/>
</dbReference>
<evidence type="ECO:0000256" key="5">
    <source>
        <dbReference type="RuleBase" id="RU004301"/>
    </source>
</evidence>
<evidence type="ECO:0000256" key="1">
    <source>
        <dbReference type="ARBA" id="ARBA00004245"/>
    </source>
</evidence>
<dbReference type="Gene3D" id="1.25.40.190">
    <property type="entry name" value="Actin-related protein 2/3 complex subunit 5"/>
    <property type="match status" value="1"/>
</dbReference>
<dbReference type="Proteomes" id="UP000751190">
    <property type="component" value="Unassembled WGS sequence"/>
</dbReference>
<dbReference type="Pfam" id="PF04699">
    <property type="entry name" value="P16-Arc"/>
    <property type="match status" value="1"/>
</dbReference>
<sequence length="127" mass="13263">MAEDLRLLGEIETRRAAVNATLKKGGTADALKLALRDAPLASTSPDVKAANALVVSAAALAVREGELGAVAHSLDPDEADVLLKYVYRALSTPSDKAAAWLRWHAALVERAGPGAIMRVITEVGHTA</sequence>
<dbReference type="AlphaFoldDB" id="A0A8J5XJH3"/>
<comment type="similarity">
    <text evidence="2 5">Belongs to the ARPC5 family.</text>
</comment>
<dbReference type="EMBL" id="JAGTXO010000038">
    <property type="protein sequence ID" value="KAG8459745.1"/>
    <property type="molecule type" value="Genomic_DNA"/>
</dbReference>
<name>A0A8J5XJH3_DIALT</name>
<comment type="caution">
    <text evidence="6">The sequence shown here is derived from an EMBL/GenBank/DDBJ whole genome shotgun (WGS) entry which is preliminary data.</text>
</comment>
<evidence type="ECO:0000313" key="6">
    <source>
        <dbReference type="EMBL" id="KAG8459745.1"/>
    </source>
</evidence>
<dbReference type="GO" id="GO:0005885">
    <property type="term" value="C:Arp2/3 protein complex"/>
    <property type="evidence" value="ECO:0007669"/>
    <property type="project" value="InterPro"/>
</dbReference>
<evidence type="ECO:0000313" key="7">
    <source>
        <dbReference type="Proteomes" id="UP000751190"/>
    </source>
</evidence>
<reference evidence="6" key="1">
    <citation type="submission" date="2021-05" db="EMBL/GenBank/DDBJ databases">
        <title>The genome of the haptophyte Pavlova lutheri (Diacronema luteri, Pavlovales) - a model for lipid biosynthesis in eukaryotic algae.</title>
        <authorList>
            <person name="Hulatt C.J."/>
            <person name="Posewitz M.C."/>
        </authorList>
    </citation>
    <scope>NUCLEOTIDE SEQUENCE</scope>
    <source>
        <strain evidence="6">NIVA-4/92</strain>
    </source>
</reference>
<evidence type="ECO:0000256" key="2">
    <source>
        <dbReference type="ARBA" id="ARBA00006084"/>
    </source>
</evidence>
<evidence type="ECO:0000256" key="4">
    <source>
        <dbReference type="ARBA" id="ARBA00023212"/>
    </source>
</evidence>
<protein>
    <recommendedName>
        <fullName evidence="5">Actin-related protein 2/3 complex subunit 5</fullName>
    </recommendedName>
</protein>
<organism evidence="6 7">
    <name type="scientific">Diacronema lutheri</name>
    <name type="common">Unicellular marine alga</name>
    <name type="synonym">Monochrysis lutheri</name>
    <dbReference type="NCBI Taxonomy" id="2081491"/>
    <lineage>
        <taxon>Eukaryota</taxon>
        <taxon>Haptista</taxon>
        <taxon>Haptophyta</taxon>
        <taxon>Pavlovophyceae</taxon>
        <taxon>Pavlovales</taxon>
        <taxon>Pavlovaceae</taxon>
        <taxon>Diacronema</taxon>
    </lineage>
</organism>
<gene>
    <name evidence="6" type="ORF">KFE25_003197</name>
</gene>
<keyword evidence="4 5" id="KW-0206">Cytoskeleton</keyword>